<dbReference type="EMBL" id="CP003538">
    <property type="protein sequence ID" value="AGH99181.1"/>
    <property type="molecule type" value="Genomic_DNA"/>
</dbReference>
<dbReference type="RefSeq" id="WP_015468685.1">
    <property type="nucleotide sequence ID" value="NC_020812.1"/>
</dbReference>
<accession>M4VM19</accession>
<dbReference type="Proteomes" id="UP000011932">
    <property type="component" value="Chromosome"/>
</dbReference>
<organism evidence="1 2">
    <name type="scientific">Micavibrio aeruginosavorus EPB</name>
    <dbReference type="NCBI Taxonomy" id="349215"/>
    <lineage>
        <taxon>Bacteria</taxon>
        <taxon>Pseudomonadati</taxon>
        <taxon>Bdellovibrionota</taxon>
        <taxon>Bdellovibrionia</taxon>
        <taxon>Bdellovibrionales</taxon>
        <taxon>Pseudobdellovibrionaceae</taxon>
        <taxon>Micavibrio</taxon>
    </lineage>
</organism>
<dbReference type="AlphaFoldDB" id="M4VM19"/>
<evidence type="ECO:0000313" key="2">
    <source>
        <dbReference type="Proteomes" id="UP000011932"/>
    </source>
</evidence>
<reference evidence="1 2" key="1">
    <citation type="journal article" date="2013" name="ISME J.">
        <title>By their genes ye shall know them: genomic signatures of predatory bacteria.</title>
        <authorList>
            <person name="Pasternak Z."/>
            <person name="Pietrokovski S."/>
            <person name="Rotem O."/>
            <person name="Gophna U."/>
            <person name="Lurie-Weinberger M.N."/>
            <person name="Jurkevitch E."/>
        </authorList>
    </citation>
    <scope>NUCLEOTIDE SEQUENCE [LARGE SCALE GENOMIC DNA]</scope>
    <source>
        <strain evidence="1">EPB</strain>
    </source>
</reference>
<proteinExistence type="predicted"/>
<protein>
    <submittedName>
        <fullName evidence="1">Uncharacterized protein</fullName>
    </submittedName>
</protein>
<evidence type="ECO:0000313" key="1">
    <source>
        <dbReference type="EMBL" id="AGH99181.1"/>
    </source>
</evidence>
<name>M4VM19_9BACT</name>
<gene>
    <name evidence="1" type="ORF">A11S_2387</name>
</gene>
<dbReference type="OrthoDB" id="8078993at2"/>
<sequence>MPLTKINLKLLEQKLSSLGDTPYFSSELKLYTKQLSNVARKADAITDPQVRNRMVLQLWSAIKYLDGSTTRLLPYEVVFCLDAALKDWTTDNYLITTAILHEMNFYFQGISPSFYTEAEGFCGETFEYKLIQVALPDLYRHRPLYNVALYHELGHFIDTHKAISDYLLLLSPNVQLPRLSAGVDEKIRRNHVMEYWADIFAASYLGYGIHKFLDRFAHNVPVSATHPATSDRLELIEAFLDGKSMPILDGFQAVLSQRNLGKLEIRFDSLDVKEYFDNVMPCPISNIGQLHALFDSSWDYLETAQQRLAEPWSLIREDQIEKMINDLSEKSIRNFMISQRWGNGTP</sequence>
<dbReference type="STRING" id="349215.A11S_2387"/>
<dbReference type="KEGG" id="man:A11S_2387"/>
<dbReference type="HOGENOM" id="CLU_801241_0_0_5"/>